<evidence type="ECO:0000313" key="4">
    <source>
        <dbReference type="Proteomes" id="UP000597444"/>
    </source>
</evidence>
<feature type="domain" description="Xylose isomerase-like TIM barrel" evidence="2">
    <location>
        <begin position="20"/>
        <end position="256"/>
    </location>
</feature>
<keyword evidence="4" id="KW-1185">Reference proteome</keyword>
<protein>
    <recommendedName>
        <fullName evidence="2">Xylose isomerase-like TIM barrel domain-containing protein</fullName>
    </recommendedName>
</protein>
<dbReference type="InterPro" id="IPR013022">
    <property type="entry name" value="Xyl_isomerase-like_TIM-brl"/>
</dbReference>
<dbReference type="InterPro" id="IPR036237">
    <property type="entry name" value="Xyl_isomerase-like_sf"/>
</dbReference>
<name>A0A8J3IGL5_9CHLR</name>
<evidence type="ECO:0000259" key="2">
    <source>
        <dbReference type="Pfam" id="PF01261"/>
    </source>
</evidence>
<dbReference type="PANTHER" id="PTHR43489:SF7">
    <property type="entry name" value="3-DEHYDRO-D-GULOSIDE 4-EPIMERASE-RELATED"/>
    <property type="match status" value="1"/>
</dbReference>
<dbReference type="Proteomes" id="UP000597444">
    <property type="component" value="Unassembled WGS sequence"/>
</dbReference>
<dbReference type="EMBL" id="BNJK01000001">
    <property type="protein sequence ID" value="GHO90844.1"/>
    <property type="molecule type" value="Genomic_DNA"/>
</dbReference>
<keyword evidence="1" id="KW-0413">Isomerase</keyword>
<dbReference type="Gene3D" id="3.20.20.150">
    <property type="entry name" value="Divalent-metal-dependent TIM barrel enzymes"/>
    <property type="match status" value="1"/>
</dbReference>
<comment type="caution">
    <text evidence="3">The sequence shown here is derived from an EMBL/GenBank/DDBJ whole genome shotgun (WGS) entry which is preliminary data.</text>
</comment>
<dbReference type="RefSeq" id="WP_220201779.1">
    <property type="nucleotide sequence ID" value="NZ_BNJK01000001.1"/>
</dbReference>
<sequence length="263" mass="29374">MKFGICASFRDILTLDHIAFDYLEENVQRFLVPEQPAPYFEELLAEARALPIPIETANVLIPSNLPLVATPTQQVDTARLERYIKTVLQRAEQVGIRVIVFGSGGARACPHGYDHQDAVQQIGQHLAIWSEWAGNHGVQFVLEPLRYEETNILNTVAESGALVASLGESGARLLVDTYHMACNREAPETISPYLPLIAHVHVAEQQDRAAPGQHGEDLRPYFTVLRQGGYSQRISIECNWHDFPAEVNQAVSVLKEQWETAIQ</sequence>
<reference evidence="3" key="1">
    <citation type="submission" date="2020-10" db="EMBL/GenBank/DDBJ databases">
        <title>Taxonomic study of unclassified bacteria belonging to the class Ktedonobacteria.</title>
        <authorList>
            <person name="Yabe S."/>
            <person name="Wang C.M."/>
            <person name="Zheng Y."/>
            <person name="Sakai Y."/>
            <person name="Cavaletti L."/>
            <person name="Monciardini P."/>
            <person name="Donadio S."/>
        </authorList>
    </citation>
    <scope>NUCLEOTIDE SEQUENCE</scope>
    <source>
        <strain evidence="3">ID150040</strain>
    </source>
</reference>
<accession>A0A8J3IGL5</accession>
<gene>
    <name evidence="3" type="ORF">KSF_008920</name>
</gene>
<dbReference type="Pfam" id="PF01261">
    <property type="entry name" value="AP_endonuc_2"/>
    <property type="match status" value="1"/>
</dbReference>
<dbReference type="AlphaFoldDB" id="A0A8J3IGL5"/>
<evidence type="ECO:0000313" key="3">
    <source>
        <dbReference type="EMBL" id="GHO90844.1"/>
    </source>
</evidence>
<evidence type="ECO:0000256" key="1">
    <source>
        <dbReference type="ARBA" id="ARBA00023235"/>
    </source>
</evidence>
<dbReference type="GO" id="GO:0016853">
    <property type="term" value="F:isomerase activity"/>
    <property type="evidence" value="ECO:0007669"/>
    <property type="project" value="UniProtKB-KW"/>
</dbReference>
<proteinExistence type="predicted"/>
<dbReference type="SUPFAM" id="SSF51658">
    <property type="entry name" value="Xylose isomerase-like"/>
    <property type="match status" value="1"/>
</dbReference>
<organism evidence="3 4">
    <name type="scientific">Reticulibacter mediterranei</name>
    <dbReference type="NCBI Taxonomy" id="2778369"/>
    <lineage>
        <taxon>Bacteria</taxon>
        <taxon>Bacillati</taxon>
        <taxon>Chloroflexota</taxon>
        <taxon>Ktedonobacteria</taxon>
        <taxon>Ktedonobacterales</taxon>
        <taxon>Reticulibacteraceae</taxon>
        <taxon>Reticulibacter</taxon>
    </lineage>
</organism>
<dbReference type="InterPro" id="IPR050417">
    <property type="entry name" value="Sugar_Epim/Isomerase"/>
</dbReference>
<dbReference type="PANTHER" id="PTHR43489">
    <property type="entry name" value="ISOMERASE"/>
    <property type="match status" value="1"/>
</dbReference>